<proteinExistence type="predicted"/>
<dbReference type="AlphaFoldDB" id="A0A6A7APA4"/>
<protein>
    <submittedName>
        <fullName evidence="1">Uncharacterized protein</fullName>
    </submittedName>
</protein>
<evidence type="ECO:0000313" key="1">
    <source>
        <dbReference type="EMBL" id="KAF2843999.1"/>
    </source>
</evidence>
<accession>A0A6A7APA4</accession>
<gene>
    <name evidence="1" type="ORF">T440DRAFT_523830</name>
</gene>
<dbReference type="EMBL" id="MU006440">
    <property type="protein sequence ID" value="KAF2843999.1"/>
    <property type="molecule type" value="Genomic_DNA"/>
</dbReference>
<name>A0A6A7APA4_9PLEO</name>
<organism evidence="1 2">
    <name type="scientific">Plenodomus tracheiphilus IPT5</name>
    <dbReference type="NCBI Taxonomy" id="1408161"/>
    <lineage>
        <taxon>Eukaryota</taxon>
        <taxon>Fungi</taxon>
        <taxon>Dikarya</taxon>
        <taxon>Ascomycota</taxon>
        <taxon>Pezizomycotina</taxon>
        <taxon>Dothideomycetes</taxon>
        <taxon>Pleosporomycetidae</taxon>
        <taxon>Pleosporales</taxon>
        <taxon>Pleosporineae</taxon>
        <taxon>Leptosphaeriaceae</taxon>
        <taxon>Plenodomus</taxon>
    </lineage>
</organism>
<dbReference type="Proteomes" id="UP000799423">
    <property type="component" value="Unassembled WGS sequence"/>
</dbReference>
<reference evidence="1" key="1">
    <citation type="submission" date="2020-01" db="EMBL/GenBank/DDBJ databases">
        <authorList>
            <consortium name="DOE Joint Genome Institute"/>
            <person name="Haridas S."/>
            <person name="Albert R."/>
            <person name="Binder M."/>
            <person name="Bloem J."/>
            <person name="Labutti K."/>
            <person name="Salamov A."/>
            <person name="Andreopoulos B."/>
            <person name="Baker S.E."/>
            <person name="Barry K."/>
            <person name="Bills G."/>
            <person name="Bluhm B.H."/>
            <person name="Cannon C."/>
            <person name="Castanera R."/>
            <person name="Culley D.E."/>
            <person name="Daum C."/>
            <person name="Ezra D."/>
            <person name="Gonzalez J.B."/>
            <person name="Henrissat B."/>
            <person name="Kuo A."/>
            <person name="Liang C."/>
            <person name="Lipzen A."/>
            <person name="Lutzoni F."/>
            <person name="Magnuson J."/>
            <person name="Mondo S."/>
            <person name="Nolan M."/>
            <person name="Ohm R."/>
            <person name="Pangilinan J."/>
            <person name="Park H.-J."/>
            <person name="Ramirez L."/>
            <person name="Alfaro M."/>
            <person name="Sun H."/>
            <person name="Tritt A."/>
            <person name="Yoshinaga Y."/>
            <person name="Zwiers L.-H."/>
            <person name="Turgeon B.G."/>
            <person name="Goodwin S.B."/>
            <person name="Spatafora J.W."/>
            <person name="Crous P.W."/>
            <person name="Grigoriev I.V."/>
        </authorList>
    </citation>
    <scope>NUCLEOTIDE SEQUENCE</scope>
    <source>
        <strain evidence="1">IPT5</strain>
    </source>
</reference>
<evidence type="ECO:0000313" key="2">
    <source>
        <dbReference type="Proteomes" id="UP000799423"/>
    </source>
</evidence>
<keyword evidence="2" id="KW-1185">Reference proteome</keyword>
<sequence>MQRAALPGCVIHLAPSSGTHGQASALHLLTDPLNKLFWTKQPAALSLAGIRDSNPLASKVSSLCTDVTRERLCNRSLTFALSKLNFPPSLLILDLPRHQSHGSGTKRPRTPDDV</sequence>